<keyword evidence="1" id="KW-0812">Transmembrane</keyword>
<keyword evidence="1" id="KW-0472">Membrane</keyword>
<dbReference type="AlphaFoldDB" id="A0A6A6KZY1"/>
<evidence type="ECO:0000313" key="4">
    <source>
        <dbReference type="Proteomes" id="UP000467840"/>
    </source>
</evidence>
<dbReference type="InterPro" id="IPR025315">
    <property type="entry name" value="DUF4220"/>
</dbReference>
<feature type="domain" description="DUF4220" evidence="2">
    <location>
        <begin position="7"/>
        <end position="98"/>
    </location>
</feature>
<comment type="caution">
    <text evidence="3">The sequence shown here is derived from an EMBL/GenBank/DDBJ whole genome shotgun (WGS) entry which is preliminary data.</text>
</comment>
<feature type="transmembrane region" description="Helical" evidence="1">
    <location>
        <begin position="79"/>
        <end position="98"/>
    </location>
</feature>
<evidence type="ECO:0000259" key="2">
    <source>
        <dbReference type="Pfam" id="PF13968"/>
    </source>
</evidence>
<proteinExistence type="predicted"/>
<dbReference type="PANTHER" id="PTHR31325">
    <property type="entry name" value="OS01G0798800 PROTEIN-RELATED"/>
    <property type="match status" value="1"/>
</dbReference>
<evidence type="ECO:0000256" key="1">
    <source>
        <dbReference type="SAM" id="Phobius"/>
    </source>
</evidence>
<dbReference type="Proteomes" id="UP000467840">
    <property type="component" value="Chromosome 7"/>
</dbReference>
<organism evidence="3 4">
    <name type="scientific">Hevea brasiliensis</name>
    <name type="common">Para rubber tree</name>
    <name type="synonym">Siphonia brasiliensis</name>
    <dbReference type="NCBI Taxonomy" id="3981"/>
    <lineage>
        <taxon>Eukaryota</taxon>
        <taxon>Viridiplantae</taxon>
        <taxon>Streptophyta</taxon>
        <taxon>Embryophyta</taxon>
        <taxon>Tracheophyta</taxon>
        <taxon>Spermatophyta</taxon>
        <taxon>Magnoliopsida</taxon>
        <taxon>eudicotyledons</taxon>
        <taxon>Gunneridae</taxon>
        <taxon>Pentapetalae</taxon>
        <taxon>rosids</taxon>
        <taxon>fabids</taxon>
        <taxon>Malpighiales</taxon>
        <taxon>Euphorbiaceae</taxon>
        <taxon>Crotonoideae</taxon>
        <taxon>Micrandreae</taxon>
        <taxon>Hevea</taxon>
    </lineage>
</organism>
<reference evidence="3 4" key="1">
    <citation type="journal article" date="2020" name="Mol. Plant">
        <title>The Chromosome-Based Rubber Tree Genome Provides New Insights into Spurge Genome Evolution and Rubber Biosynthesis.</title>
        <authorList>
            <person name="Liu J."/>
            <person name="Shi C."/>
            <person name="Shi C.C."/>
            <person name="Li W."/>
            <person name="Zhang Q.J."/>
            <person name="Zhang Y."/>
            <person name="Li K."/>
            <person name="Lu H.F."/>
            <person name="Shi C."/>
            <person name="Zhu S.T."/>
            <person name="Xiao Z.Y."/>
            <person name="Nan H."/>
            <person name="Yue Y."/>
            <person name="Zhu X.G."/>
            <person name="Wu Y."/>
            <person name="Hong X.N."/>
            <person name="Fan G.Y."/>
            <person name="Tong Y."/>
            <person name="Zhang D."/>
            <person name="Mao C.L."/>
            <person name="Liu Y.L."/>
            <person name="Hao S.J."/>
            <person name="Liu W.Q."/>
            <person name="Lv M.Q."/>
            <person name="Zhang H.B."/>
            <person name="Liu Y."/>
            <person name="Hu-Tang G.R."/>
            <person name="Wang J.P."/>
            <person name="Wang J.H."/>
            <person name="Sun Y.H."/>
            <person name="Ni S.B."/>
            <person name="Chen W.B."/>
            <person name="Zhang X.C."/>
            <person name="Jiao Y.N."/>
            <person name="Eichler E.E."/>
            <person name="Li G.H."/>
            <person name="Liu X."/>
            <person name="Gao L.Z."/>
        </authorList>
    </citation>
    <scope>NUCLEOTIDE SEQUENCE [LARGE SCALE GENOMIC DNA]</scope>
    <source>
        <strain evidence="4">cv. GT1</strain>
        <tissue evidence="3">Leaf</tissue>
    </source>
</reference>
<name>A0A6A6KZY1_HEVBR</name>
<accession>A0A6A6KZY1</accession>
<dbReference type="EMBL" id="JAAGAX010000013">
    <property type="protein sequence ID" value="KAF2293503.1"/>
    <property type="molecule type" value="Genomic_DNA"/>
</dbReference>
<sequence>MRQEKRGLDDVKLVEEAYEFFKILKRLIVNLILSFKERDESRNFFNSISAEDAFKVMAGELNFFYEVLYMKVVIVHSKWGMFFCFISFSSVVTRYIIILHGHFLKLDNGDCPRGIH</sequence>
<keyword evidence="4" id="KW-1185">Reference proteome</keyword>
<evidence type="ECO:0000313" key="3">
    <source>
        <dbReference type="EMBL" id="KAF2293503.1"/>
    </source>
</evidence>
<dbReference type="Pfam" id="PF13968">
    <property type="entry name" value="DUF4220"/>
    <property type="match status" value="1"/>
</dbReference>
<protein>
    <recommendedName>
        <fullName evidence="2">DUF4220 domain-containing protein</fullName>
    </recommendedName>
</protein>
<gene>
    <name evidence="3" type="ORF">GH714_002295</name>
</gene>
<keyword evidence="1" id="KW-1133">Transmembrane helix</keyword>